<keyword evidence="3 9" id="KW-0489">Methyltransferase</keyword>
<dbReference type="InterPro" id="IPR011825">
    <property type="entry name" value="23SrRNA_MeTrfase_RlmC"/>
</dbReference>
<evidence type="ECO:0000313" key="13">
    <source>
        <dbReference type="EMBL" id="RPD94420.1"/>
    </source>
</evidence>
<evidence type="ECO:0000313" key="14">
    <source>
        <dbReference type="Proteomes" id="UP000281332"/>
    </source>
</evidence>
<comment type="caution">
    <text evidence="13">The sequence shown here is derived from an EMBL/GenBank/DDBJ whole genome shotgun (WGS) entry which is preliminary data.</text>
</comment>
<sequence length="383" mass="42240">MQCALYDADRCRSCQWLEKPYSQQLSDKQSRLTALLAQQPVAQWLPPVTSAQQAFRNKAKMVVSGSVERPVLGMVQRDGSTVDLCDCPLYPSSFAPVFAALKPFIARAGLTPYNVARRRGELKFLLLTESTQGGMMLRFVLRSREKLEQLRAALPWLQRQLPQLKVISANIQPVHMAILEGDEEIALTPSQSLAESFNNVPLWIRPQSFFQTNPQVAAALYAAARDWVGELTISSMWDLFCGVGGFGLHCATPQMQLTGIEISAEAIACAQRSAAMLGLENVSFAALDSTAFATGRDKVPDLVLVNPPRRGIGEALCAYLSRMAPDYLLYSSCNPESMAQDLARLPDYRVERVQLFDMFPHTAHFEVLSLLVRQGKGEGGPAS</sequence>
<feature type="binding site" evidence="9">
    <location>
        <position position="87"/>
    </location>
    <ligand>
        <name>[4Fe-4S] cluster</name>
        <dbReference type="ChEBI" id="CHEBI:49883"/>
    </ligand>
</feature>
<dbReference type="EMBL" id="RMVG01000023">
    <property type="protein sequence ID" value="RPD94420.1"/>
    <property type="molecule type" value="Genomic_DNA"/>
</dbReference>
<evidence type="ECO:0000256" key="11">
    <source>
        <dbReference type="PROSITE-ProRule" id="PRU01024"/>
    </source>
</evidence>
<reference evidence="13 14" key="1">
    <citation type="submission" date="2018-11" db="EMBL/GenBank/DDBJ databases">
        <title>Whole genome sequencing of Pantoea sp. RIT388.</title>
        <authorList>
            <person name="Gan H.M."/>
            <person name="Hudson A.O."/>
        </authorList>
    </citation>
    <scope>NUCLEOTIDE SEQUENCE [LARGE SCALE GENOMIC DNA]</scope>
    <source>
        <strain evidence="13 14">RIT388</strain>
    </source>
</reference>
<keyword evidence="5 9" id="KW-0949">S-adenosyl-L-methionine</keyword>
<dbReference type="GO" id="GO:0005506">
    <property type="term" value="F:iron ion binding"/>
    <property type="evidence" value="ECO:0007669"/>
    <property type="project" value="UniProtKB-UniRule"/>
</dbReference>
<evidence type="ECO:0000256" key="7">
    <source>
        <dbReference type="ARBA" id="ARBA00023004"/>
    </source>
</evidence>
<dbReference type="RefSeq" id="WP_123802829.1">
    <property type="nucleotide sequence ID" value="NZ_RMVG01000023.1"/>
</dbReference>
<organism evidence="13 14">
    <name type="scientific">Candidatus Pantoea deserta</name>
    <dbReference type="NCBI Taxonomy" id="1869313"/>
    <lineage>
        <taxon>Bacteria</taxon>
        <taxon>Pseudomonadati</taxon>
        <taxon>Pseudomonadota</taxon>
        <taxon>Gammaproteobacteria</taxon>
        <taxon>Enterobacterales</taxon>
        <taxon>Erwiniaceae</taxon>
        <taxon>Pantoea</taxon>
    </lineage>
</organism>
<dbReference type="GO" id="GO:0070475">
    <property type="term" value="P:rRNA base methylation"/>
    <property type="evidence" value="ECO:0007669"/>
    <property type="project" value="TreeGrafter"/>
</dbReference>
<dbReference type="FunFam" id="2.40.50.1070:FF:000002">
    <property type="entry name" value="23S rRNA (uracil(747)-C(5))-methyltransferase RlmC"/>
    <property type="match status" value="1"/>
</dbReference>
<dbReference type="HAMAP" id="MF_01012">
    <property type="entry name" value="23SrRNA_methyltr_RlmC"/>
    <property type="match status" value="1"/>
</dbReference>
<feature type="active site" evidence="12">
    <location>
        <position position="333"/>
    </location>
</feature>
<feature type="binding site" evidence="9">
    <location>
        <position position="14"/>
    </location>
    <ligand>
        <name>[4Fe-4S] cluster</name>
        <dbReference type="ChEBI" id="CHEBI:49883"/>
    </ligand>
</feature>
<dbReference type="Proteomes" id="UP000281332">
    <property type="component" value="Unassembled WGS sequence"/>
</dbReference>
<feature type="binding site" evidence="9 11">
    <location>
        <position position="240"/>
    </location>
    <ligand>
        <name>S-adenosyl-L-methionine</name>
        <dbReference type="ChEBI" id="CHEBI:59789"/>
    </ligand>
</feature>
<dbReference type="SUPFAM" id="SSF53335">
    <property type="entry name" value="S-adenosyl-L-methionine-dependent methyltransferases"/>
    <property type="match status" value="1"/>
</dbReference>
<feature type="binding site" evidence="9 11">
    <location>
        <position position="211"/>
    </location>
    <ligand>
        <name>S-adenosyl-L-methionine</name>
        <dbReference type="ChEBI" id="CHEBI:59789"/>
    </ligand>
</feature>
<comment type="function">
    <text evidence="9">Catalyzes the formation of 5-methyl-uridine at position 747 (m5U747) in 23S rRNA.</text>
</comment>
<evidence type="ECO:0000256" key="5">
    <source>
        <dbReference type="ARBA" id="ARBA00022691"/>
    </source>
</evidence>
<dbReference type="PANTHER" id="PTHR11061">
    <property type="entry name" value="RNA M5U METHYLTRANSFERASE"/>
    <property type="match status" value="1"/>
</dbReference>
<evidence type="ECO:0000256" key="4">
    <source>
        <dbReference type="ARBA" id="ARBA00022679"/>
    </source>
</evidence>
<evidence type="ECO:0000256" key="10">
    <source>
        <dbReference type="NCBIfam" id="TIGR02085"/>
    </source>
</evidence>
<comment type="similarity">
    <text evidence="9">Belongs to the class I-like SAM-binding methyltransferase superfamily. RNA M5U methyltransferase family. RlmC subfamily.</text>
</comment>
<evidence type="ECO:0000256" key="6">
    <source>
        <dbReference type="ARBA" id="ARBA00022723"/>
    </source>
</evidence>
<dbReference type="Pfam" id="PF05958">
    <property type="entry name" value="tRNA_U5-meth_tr"/>
    <property type="match status" value="1"/>
</dbReference>
<dbReference type="InterPro" id="IPR010280">
    <property type="entry name" value="U5_MeTrfase_fam"/>
</dbReference>
<protein>
    <recommendedName>
        <fullName evidence="9 10">23S rRNA (uracil(747)-C(5))-methyltransferase RlmC</fullName>
        <ecNumber evidence="9 10">2.1.1.189</ecNumber>
    </recommendedName>
    <alternativeName>
        <fullName evidence="9">23S rRNA(m5U747)-methyltransferase</fullName>
    </alternativeName>
</protein>
<feature type="active site" description="Nucleophile" evidence="9 11">
    <location>
        <position position="333"/>
    </location>
</feature>
<dbReference type="OrthoDB" id="9804590at2"/>
<evidence type="ECO:0000256" key="9">
    <source>
        <dbReference type="HAMAP-Rule" id="MF_01012"/>
    </source>
</evidence>
<keyword evidence="4 9" id="KW-0808">Transferase</keyword>
<comment type="catalytic activity">
    <reaction evidence="9">
        <text>uridine(747) in 23S rRNA + S-adenosyl-L-methionine = 5-methyluridine(747) in 23S rRNA + S-adenosyl-L-homocysteine + H(+)</text>
        <dbReference type="Rhea" id="RHEA:42628"/>
        <dbReference type="Rhea" id="RHEA-COMP:10154"/>
        <dbReference type="Rhea" id="RHEA-COMP:10155"/>
        <dbReference type="ChEBI" id="CHEBI:15378"/>
        <dbReference type="ChEBI" id="CHEBI:57856"/>
        <dbReference type="ChEBI" id="CHEBI:59789"/>
        <dbReference type="ChEBI" id="CHEBI:65315"/>
        <dbReference type="ChEBI" id="CHEBI:74447"/>
        <dbReference type="EC" id="2.1.1.189"/>
    </reaction>
</comment>
<dbReference type="InterPro" id="IPR030391">
    <property type="entry name" value="MeTrfase_TrmA_CS"/>
</dbReference>
<dbReference type="Gene3D" id="2.40.50.1070">
    <property type="match status" value="1"/>
</dbReference>
<dbReference type="InterPro" id="IPR030390">
    <property type="entry name" value="MeTrfase_TrmA_AS"/>
</dbReference>
<feature type="binding site" evidence="9">
    <location>
        <position position="3"/>
    </location>
    <ligand>
        <name>[4Fe-4S] cluster</name>
        <dbReference type="ChEBI" id="CHEBI:49883"/>
    </ligand>
</feature>
<dbReference type="NCBIfam" id="TIGR02085">
    <property type="entry name" value="meth_trns_rumB"/>
    <property type="match status" value="1"/>
</dbReference>
<dbReference type="NCBIfam" id="TIGR00479">
    <property type="entry name" value="rumA"/>
    <property type="match status" value="1"/>
</dbReference>
<accession>A0A3N4NQN2</accession>
<dbReference type="PROSITE" id="PS51687">
    <property type="entry name" value="SAM_MT_RNA_M5U"/>
    <property type="match status" value="1"/>
</dbReference>
<dbReference type="PROSITE" id="PS01231">
    <property type="entry name" value="TRMA_2"/>
    <property type="match status" value="1"/>
</dbReference>
<evidence type="ECO:0000256" key="1">
    <source>
        <dbReference type="ARBA" id="ARBA00022485"/>
    </source>
</evidence>
<evidence type="ECO:0000256" key="2">
    <source>
        <dbReference type="ARBA" id="ARBA00022552"/>
    </source>
</evidence>
<keyword evidence="8 9" id="KW-0411">Iron-sulfur</keyword>
<gene>
    <name evidence="9 13" type="primary">rlmC</name>
    <name evidence="13" type="ORF">BBB56_20905</name>
</gene>
<dbReference type="GO" id="GO:0051539">
    <property type="term" value="F:4 iron, 4 sulfur cluster binding"/>
    <property type="evidence" value="ECO:0007669"/>
    <property type="project" value="UniProtKB-KW"/>
</dbReference>
<dbReference type="Gene3D" id="3.40.50.150">
    <property type="entry name" value="Vaccinia Virus protein VP39"/>
    <property type="match status" value="1"/>
</dbReference>
<dbReference type="InterPro" id="IPR029063">
    <property type="entry name" value="SAM-dependent_MTases_sf"/>
</dbReference>
<evidence type="ECO:0000256" key="12">
    <source>
        <dbReference type="PROSITE-ProRule" id="PRU10015"/>
    </source>
</evidence>
<feature type="binding site" evidence="9 11">
    <location>
        <position position="261"/>
    </location>
    <ligand>
        <name>S-adenosyl-L-methionine</name>
        <dbReference type="ChEBI" id="CHEBI:59789"/>
    </ligand>
</feature>
<dbReference type="EC" id="2.1.1.189" evidence="9 10"/>
<keyword evidence="14" id="KW-1185">Reference proteome</keyword>
<evidence type="ECO:0000256" key="8">
    <source>
        <dbReference type="ARBA" id="ARBA00023014"/>
    </source>
</evidence>
<dbReference type="AlphaFoldDB" id="A0A3N4NQN2"/>
<evidence type="ECO:0000256" key="3">
    <source>
        <dbReference type="ARBA" id="ARBA00022603"/>
    </source>
</evidence>
<dbReference type="PANTHER" id="PTHR11061:SF30">
    <property type="entry name" value="TRNA (URACIL(54)-C(5))-METHYLTRANSFERASE"/>
    <property type="match status" value="1"/>
</dbReference>
<dbReference type="PROSITE" id="PS01230">
    <property type="entry name" value="TRMA_1"/>
    <property type="match status" value="1"/>
</dbReference>
<name>A0A3N4NQN2_9GAMM</name>
<keyword evidence="7 9" id="KW-0408">Iron</keyword>
<proteinExistence type="inferred from homology"/>
<dbReference type="CDD" id="cd02440">
    <property type="entry name" value="AdoMet_MTases"/>
    <property type="match status" value="1"/>
</dbReference>
<feature type="binding site" evidence="9">
    <location>
        <position position="11"/>
    </location>
    <ligand>
        <name>[4Fe-4S] cluster</name>
        <dbReference type="ChEBI" id="CHEBI:49883"/>
    </ligand>
</feature>
<keyword evidence="2 9" id="KW-0698">rRNA processing</keyword>
<keyword evidence="1 9" id="KW-0004">4Fe-4S</keyword>
<dbReference type="GO" id="GO:0070041">
    <property type="term" value="F:rRNA (uridine-C5-)-methyltransferase activity"/>
    <property type="evidence" value="ECO:0007669"/>
    <property type="project" value="UniProtKB-UniRule"/>
</dbReference>
<keyword evidence="6 9" id="KW-0479">Metal-binding</keyword>
<feature type="binding site" evidence="9 11">
    <location>
        <position position="306"/>
    </location>
    <ligand>
        <name>S-adenosyl-L-methionine</name>
        <dbReference type="ChEBI" id="CHEBI:59789"/>
    </ligand>
</feature>